<feature type="region of interest" description="Disordered" evidence="1">
    <location>
        <begin position="195"/>
        <end position="224"/>
    </location>
</feature>
<evidence type="ECO:0000259" key="2">
    <source>
        <dbReference type="Pfam" id="PF04782"/>
    </source>
</evidence>
<keyword evidence="6" id="KW-1185">Reference proteome</keyword>
<reference evidence="5" key="2">
    <citation type="submission" date="2021-05" db="UniProtKB">
        <authorList>
            <consortium name="EnsemblPlants"/>
        </authorList>
    </citation>
    <scope>IDENTIFICATION</scope>
    <source>
        <strain evidence="5">subsp. malaccensis</strain>
    </source>
</reference>
<dbReference type="Gramene" id="Ma11_t01230.1">
    <property type="protein sequence ID" value="Ma11_p01230.1"/>
    <property type="gene ID" value="Ma11_g01230"/>
</dbReference>
<protein>
    <submittedName>
        <fullName evidence="4">(wild Malaysian banana) hypothetical protein</fullName>
    </submittedName>
</protein>
<accession>A0A804L2Y9</accession>
<feature type="domain" description="DUF630" evidence="3">
    <location>
        <begin position="1"/>
        <end position="54"/>
    </location>
</feature>
<dbReference type="AlphaFoldDB" id="A0A804L2Y9"/>
<dbReference type="OMA" id="DHADEMM"/>
<dbReference type="EMBL" id="HG996475">
    <property type="protein sequence ID" value="CAG1863211.1"/>
    <property type="molecule type" value="Genomic_DNA"/>
</dbReference>
<proteinExistence type="predicted"/>
<evidence type="ECO:0000313" key="4">
    <source>
        <dbReference type="EMBL" id="CAG1863211.1"/>
    </source>
</evidence>
<feature type="region of interest" description="Disordered" evidence="1">
    <location>
        <begin position="279"/>
        <end position="298"/>
    </location>
</feature>
<dbReference type="InterPro" id="IPR006867">
    <property type="entry name" value="DUF632"/>
</dbReference>
<sequence>MGCSESKVEKQEAVALCRARTDLLEAAIHHRAALADAHAAYSDSLLSVSAALHRLLVLLLPPSYSSSPSSPVLPLPVCRKPEPCPPPSLVSSGRHSHQDSRVSFLPADSCYNGDDGTPFYSCGSSPVEHLDHRKTVPSQRGFGSIHYARSRPPPPSVVFERPPQSYQTVQVGSFEPYADFPGYYGSLGGSFGPPAMPPPRTMASSALGKSYSSRATPPPPSPLRTSTWDLLNLFETDNNSYYRHTPSPNYQKLRDEEGIPDLEEEDQQVRMEAYREYVEEGSKNDHSSPPASEVADKNVVADEVQKRRDEQRNVAAPKKFLRDSAVARAIKTQFERASQCARELSELLEIRDHHYHPAHSLYEDDKGMGYRSLASTLRTLYNWERKLYHEVRAEEKMRLQLNKSHKELTNLVKSGGNPHKIDSTEKLINNFSTKIGISIQVVESISGKINKLRNEELWPQITELILRLIRMWNVMLECHHMQCLAISEAKRSDLDISSGKLSGDHADEMMQLEMEILKWISNFSAWVNAQRNYVKALNGWLLLYLHHEPEETADGVTPYSPRRIGAPLVFIVSNCWSQAMDWNSEREVLDAMQASAAAIHHLWEQQNIEPNERTIAIKDRDTWLRALKQKSKNIHREIDSLKKKLAIVPGHSGLPVYQWPFKGHTARLSSVQLGLEMIFEAMKDFSASSVKAYGELLQHCGEQRIARENAKASFDSRCLPATCMEDTIGQKVFTTFGFD</sequence>
<dbReference type="KEGG" id="mus:103970828"/>
<dbReference type="EnsemblPlants" id="Ma11_t01230.1">
    <property type="protein sequence ID" value="Ma11_p01230.1"/>
    <property type="gene ID" value="Ma11_g01230"/>
</dbReference>
<dbReference type="PANTHER" id="PTHR21450">
    <property type="entry name" value="PROTEIN ALTERED PHOSPHATE STARVATION RESPONSE 1"/>
    <property type="match status" value="1"/>
</dbReference>
<reference evidence="4" key="1">
    <citation type="submission" date="2021-03" db="EMBL/GenBank/DDBJ databases">
        <authorList>
            <consortium name="Genoscope - CEA"/>
            <person name="William W."/>
        </authorList>
    </citation>
    <scope>NUCLEOTIDE SEQUENCE</scope>
    <source>
        <strain evidence="4">Doubled-haploid Pahang</strain>
    </source>
</reference>
<dbReference type="InterPro" id="IPR006868">
    <property type="entry name" value="DUF630"/>
</dbReference>
<dbReference type="InParanoid" id="A0A804L2Y9"/>
<evidence type="ECO:0000256" key="1">
    <source>
        <dbReference type="SAM" id="MobiDB-lite"/>
    </source>
</evidence>
<name>A0A804L2Y9_MUSAM</name>
<dbReference type="Pfam" id="PF04782">
    <property type="entry name" value="DUF632"/>
    <property type="match status" value="1"/>
</dbReference>
<evidence type="ECO:0000259" key="3">
    <source>
        <dbReference type="Pfam" id="PF04783"/>
    </source>
</evidence>
<evidence type="ECO:0000313" key="6">
    <source>
        <dbReference type="Proteomes" id="UP000012960"/>
    </source>
</evidence>
<feature type="domain" description="DUF632" evidence="2">
    <location>
        <begin position="363"/>
        <end position="601"/>
    </location>
</feature>
<evidence type="ECO:0000313" key="5">
    <source>
        <dbReference type="EnsemblPlants" id="Ma11_p01230.1"/>
    </source>
</evidence>
<dbReference type="PANTHER" id="PTHR21450:SF41">
    <property type="entry name" value="RNA POLYMERASE SUBUNIT BETA, PUTATIVE (DUF630 AND DUF632)-RELATED"/>
    <property type="match status" value="1"/>
</dbReference>
<dbReference type="Pfam" id="PF04783">
    <property type="entry name" value="DUF630"/>
    <property type="match status" value="1"/>
</dbReference>
<organism evidence="5 6">
    <name type="scientific">Musa acuminata subsp. malaccensis</name>
    <name type="common">Wild banana</name>
    <name type="synonym">Musa malaccensis</name>
    <dbReference type="NCBI Taxonomy" id="214687"/>
    <lineage>
        <taxon>Eukaryota</taxon>
        <taxon>Viridiplantae</taxon>
        <taxon>Streptophyta</taxon>
        <taxon>Embryophyta</taxon>
        <taxon>Tracheophyta</taxon>
        <taxon>Spermatophyta</taxon>
        <taxon>Magnoliopsida</taxon>
        <taxon>Liliopsida</taxon>
        <taxon>Zingiberales</taxon>
        <taxon>Musaceae</taxon>
        <taxon>Musa</taxon>
    </lineage>
</organism>
<dbReference type="Proteomes" id="UP000012960">
    <property type="component" value="Unplaced"/>
</dbReference>
<gene>
    <name evidence="4" type="ORF">GSMUA_24170.1</name>
</gene>
<dbReference type="OrthoDB" id="658187at2759"/>